<name>A0A7U4DJI2_GEOS0</name>
<proteinExistence type="predicted"/>
<dbReference type="EMBL" id="CP002293">
    <property type="protein sequence ID" value="ADP73017.1"/>
    <property type="molecule type" value="Genomic_DNA"/>
</dbReference>
<evidence type="ECO:0000313" key="1">
    <source>
        <dbReference type="EMBL" id="ADP73017.1"/>
    </source>
</evidence>
<dbReference type="KEGG" id="gmc:GY4MC1_0163"/>
<organism evidence="1">
    <name type="scientific">Geobacillus sp. (strain Y4.1MC1)</name>
    <dbReference type="NCBI Taxonomy" id="581103"/>
    <lineage>
        <taxon>Bacteria</taxon>
        <taxon>Bacillati</taxon>
        <taxon>Bacillota</taxon>
        <taxon>Bacilli</taxon>
        <taxon>Bacillales</taxon>
        <taxon>Anoxybacillaceae</taxon>
        <taxon>Geobacillus</taxon>
    </lineage>
</organism>
<protein>
    <submittedName>
        <fullName evidence="1">Uncharacterized protein</fullName>
    </submittedName>
</protein>
<gene>
    <name evidence="1" type="ORF">GY4MC1_0163</name>
</gene>
<reference evidence="1" key="1">
    <citation type="submission" date="2010-10" db="EMBL/GenBank/DDBJ databases">
        <title>Complete sequence of chromosome of Geobacillus sp. Y4.1MC1.</title>
        <authorList>
            <consortium name="US DOE Joint Genome Institute"/>
            <person name="Lucas S."/>
            <person name="Copeland A."/>
            <person name="Lapidus A."/>
            <person name="Cheng J.-F."/>
            <person name="Bruce D."/>
            <person name="Goodwin L."/>
            <person name="Pitluck S."/>
            <person name="Chertkov O."/>
            <person name="Zhang X."/>
            <person name="Detter J.C."/>
            <person name="Han C."/>
            <person name="Tapia R."/>
            <person name="Land M."/>
            <person name="Hauser L."/>
            <person name="Jeffries C."/>
            <person name="Kyrpides N."/>
            <person name="Ivanova N."/>
            <person name="Ovchinnikova G."/>
            <person name="Brumm P."/>
            <person name="Mead D."/>
            <person name="Woyke T."/>
        </authorList>
    </citation>
    <scope>NUCLEOTIDE SEQUENCE [LARGE SCALE GENOMIC DNA]</scope>
    <source>
        <strain evidence="1">Y4.1MC1</strain>
    </source>
</reference>
<sequence>MHSSVSFNYHTLHFKNVQHIPLNPTAPLVKIKNASSITLDKLTLSNVIGNVTTSNQKIKVTEVKGEEQQNSDYEQYFSSFFENLEGVSEEEKNQLSELVKAALKYNEDYFSSWTSDKASMYYLQTQEKLNLIADNVAGGSIKEQLKAITKQYTNDKLKQIVNTSLETYQIIYDRFKGKGGPYSEIAKQMKNAIEEIQNGNHADQISQQQLSQLFSDLNTNSSFQIGYEKIMRGYKEIQKRQLGKYWNTFSEADVDKTINMLREDWNNFVSQFQMFEPYRVSIGSQSRIDMKI</sequence>
<dbReference type="AlphaFoldDB" id="A0A7U4DJI2"/>
<accession>A0A7U4DJI2</accession>